<dbReference type="GO" id="GO:0003677">
    <property type="term" value="F:DNA binding"/>
    <property type="evidence" value="ECO:0007669"/>
    <property type="project" value="UniProtKB-UniRule"/>
</dbReference>
<feature type="domain" description="HTH tetR-type" evidence="5">
    <location>
        <begin position="1"/>
        <end position="61"/>
    </location>
</feature>
<dbReference type="EMBL" id="QOVF01000002">
    <property type="protein sequence ID" value="KAA0695143.1"/>
    <property type="molecule type" value="Genomic_DNA"/>
</dbReference>
<dbReference type="InterPro" id="IPR009057">
    <property type="entry name" value="Homeodomain-like_sf"/>
</dbReference>
<dbReference type="InterPro" id="IPR036271">
    <property type="entry name" value="Tet_transcr_reg_TetR-rel_C_sf"/>
</dbReference>
<name>A0A7V7GUK9_9GAMM</name>
<comment type="caution">
    <text evidence="6">The sequence shown here is derived from an EMBL/GenBank/DDBJ whole genome shotgun (WGS) entry which is preliminary data.</text>
</comment>
<evidence type="ECO:0000256" key="4">
    <source>
        <dbReference type="PROSITE-ProRule" id="PRU00335"/>
    </source>
</evidence>
<dbReference type="SUPFAM" id="SSF48498">
    <property type="entry name" value="Tetracyclin repressor-like, C-terminal domain"/>
    <property type="match status" value="1"/>
</dbReference>
<sequence length="187" mass="21034">MDTKTQILSIASDLLQRQTVNGFSLQDVADRVGIRKASLFHHYRNKEALVADVLENSLNGFRTRVESMHNQPAQRQLDAFLDIYQRRIGAGSRLCSVSGVTGDWDHLGEEPRHWALELLNEQTAWLKRIAELAGFAHNAAEAEAWAEQIMVRIQGAMLLSRVQSSPLPLERTIALMRTEWARATSAS</sequence>
<keyword evidence="3" id="KW-0804">Transcription</keyword>
<evidence type="ECO:0000256" key="1">
    <source>
        <dbReference type="ARBA" id="ARBA00023015"/>
    </source>
</evidence>
<dbReference type="Pfam" id="PF00440">
    <property type="entry name" value="TetR_N"/>
    <property type="match status" value="1"/>
</dbReference>
<dbReference type="Gene3D" id="1.10.357.10">
    <property type="entry name" value="Tetracycline Repressor, domain 2"/>
    <property type="match status" value="1"/>
</dbReference>
<proteinExistence type="predicted"/>
<dbReference type="PRINTS" id="PR00455">
    <property type="entry name" value="HTHTETR"/>
</dbReference>
<dbReference type="Proteomes" id="UP000463138">
    <property type="component" value="Unassembled WGS sequence"/>
</dbReference>
<keyword evidence="7" id="KW-1185">Reference proteome</keyword>
<accession>A0A7V7GUK9</accession>
<evidence type="ECO:0000259" key="5">
    <source>
        <dbReference type="PROSITE" id="PS50977"/>
    </source>
</evidence>
<dbReference type="RefSeq" id="WP_149332508.1">
    <property type="nucleotide sequence ID" value="NZ_QOVF01000002.1"/>
</dbReference>
<keyword evidence="2 4" id="KW-0238">DNA-binding</keyword>
<evidence type="ECO:0000313" key="6">
    <source>
        <dbReference type="EMBL" id="KAA0695143.1"/>
    </source>
</evidence>
<evidence type="ECO:0000313" key="7">
    <source>
        <dbReference type="Proteomes" id="UP000463138"/>
    </source>
</evidence>
<reference evidence="6 7" key="1">
    <citation type="submission" date="2018-07" db="EMBL/GenBank/DDBJ databases">
        <title>Pseudomonas laoshanensis sp. nov., isolated from soil.</title>
        <authorList>
            <person name="Sun J."/>
            <person name="Yu L."/>
            <person name="Wang M."/>
            <person name="Zhang C."/>
        </authorList>
    </citation>
    <scope>NUCLEOTIDE SEQUENCE [LARGE SCALE GENOMIC DNA]</scope>
    <source>
        <strain evidence="6 7">Y22</strain>
    </source>
</reference>
<feature type="DNA-binding region" description="H-T-H motif" evidence="4">
    <location>
        <begin position="24"/>
        <end position="43"/>
    </location>
</feature>
<dbReference type="PANTHER" id="PTHR47506">
    <property type="entry name" value="TRANSCRIPTIONAL REGULATORY PROTEIN"/>
    <property type="match status" value="1"/>
</dbReference>
<dbReference type="SUPFAM" id="SSF46689">
    <property type="entry name" value="Homeodomain-like"/>
    <property type="match status" value="1"/>
</dbReference>
<dbReference type="InterPro" id="IPR001647">
    <property type="entry name" value="HTH_TetR"/>
</dbReference>
<dbReference type="PROSITE" id="PS50977">
    <property type="entry name" value="HTH_TETR_2"/>
    <property type="match status" value="1"/>
</dbReference>
<dbReference type="AlphaFoldDB" id="A0A7V7GUK9"/>
<evidence type="ECO:0000256" key="3">
    <source>
        <dbReference type="ARBA" id="ARBA00023163"/>
    </source>
</evidence>
<evidence type="ECO:0000256" key="2">
    <source>
        <dbReference type="ARBA" id="ARBA00023125"/>
    </source>
</evidence>
<keyword evidence="1" id="KW-0805">Transcription regulation</keyword>
<dbReference type="OrthoDB" id="9809772at2"/>
<organism evidence="6 7">
    <name type="scientific">Halopseudomonas laoshanensis</name>
    <dbReference type="NCBI Taxonomy" id="2268758"/>
    <lineage>
        <taxon>Bacteria</taxon>
        <taxon>Pseudomonadati</taxon>
        <taxon>Pseudomonadota</taxon>
        <taxon>Gammaproteobacteria</taxon>
        <taxon>Pseudomonadales</taxon>
        <taxon>Pseudomonadaceae</taxon>
        <taxon>Halopseudomonas</taxon>
    </lineage>
</organism>
<protein>
    <submittedName>
        <fullName evidence="6">TetR/AcrR family transcriptional regulator</fullName>
    </submittedName>
</protein>
<gene>
    <name evidence="6" type="ORF">DT594_09880</name>
</gene>
<dbReference type="PANTHER" id="PTHR47506:SF6">
    <property type="entry name" value="HTH-TYPE TRANSCRIPTIONAL REPRESSOR NEMR"/>
    <property type="match status" value="1"/>
</dbReference>